<dbReference type="HOGENOM" id="CLU_034953_2_0_1"/>
<organism evidence="6 7">
    <name type="scientific">Torulaspora delbrueckii</name>
    <name type="common">Yeast</name>
    <name type="synonym">Candida colliculosa</name>
    <dbReference type="NCBI Taxonomy" id="4950"/>
    <lineage>
        <taxon>Eukaryota</taxon>
        <taxon>Fungi</taxon>
        <taxon>Dikarya</taxon>
        <taxon>Ascomycota</taxon>
        <taxon>Saccharomycotina</taxon>
        <taxon>Saccharomycetes</taxon>
        <taxon>Saccharomycetales</taxon>
        <taxon>Saccharomycetaceae</taxon>
        <taxon>Torulaspora</taxon>
    </lineage>
</organism>
<comment type="subcellular location">
    <subcellularLocation>
        <location evidence="1">Nucleus</location>
        <location evidence="1">Nucleolus</location>
    </subcellularLocation>
</comment>
<dbReference type="RefSeq" id="XP_003680689.1">
    <property type="nucleotide sequence ID" value="XM_003680641.1"/>
</dbReference>
<dbReference type="GO" id="GO:0003677">
    <property type="term" value="F:DNA binding"/>
    <property type="evidence" value="ECO:0007669"/>
    <property type="project" value="EnsemblFungi"/>
</dbReference>
<sequence length="413" mass="46354">MMSNKRSITTVEIEEYQDHPSVAVSSLFKGVRVPEDTKFELYRKKSSKGAFVLHGENDRLEYEGSTDSNSTDANQYVVGVYNPSKKAIQLYKAPVIDSKVISKSCKNLSGPKIKSQKEIRNSVLRNALGEAFGTKKAKKAIADLERNRVDSDKLVDSAIDIVDSVRTAAKGLPSRQELEDKITLDRPTPVANVDATDVEQIYPVENIIPKREWQFIRVGAFLKENDPEKRLEMLPYTKSQYISKKLPTLTQAAQTTKLQLLYYLSLLLGIYENRRVNNKVKLLERLNSPPEMLLDGVLERFTISKASQIGRSKDRSFVIDPQNEDKLLCHILILVMHLHNFIVEISPLAKELALKPSKVVSLFRVIGAVVKGATVAQAEAFGIPKSSASTYKIATLKVPFKLPQMTRRGRAPR</sequence>
<keyword evidence="7" id="KW-1185">Reference proteome</keyword>
<proteinExistence type="inferred from homology"/>
<dbReference type="AlphaFoldDB" id="G8ZSI6"/>
<accession>G8ZSI6</accession>
<dbReference type="PANTHER" id="PTHR14440">
    <property type="entry name" value="DNA-DIRECTED RNA POLYMERASE I SUBUNIT RPA49"/>
    <property type="match status" value="1"/>
</dbReference>
<dbReference type="FunCoup" id="G8ZSI6">
    <property type="interactions" value="774"/>
</dbReference>
<dbReference type="Pfam" id="PF06870">
    <property type="entry name" value="RNA_pol_I_A49"/>
    <property type="match status" value="1"/>
</dbReference>
<name>G8ZSI6_TORDE</name>
<keyword evidence="5" id="KW-0539">Nucleus</keyword>
<evidence type="ECO:0000256" key="4">
    <source>
        <dbReference type="ARBA" id="ARBA00023163"/>
    </source>
</evidence>
<dbReference type="GO" id="GO:0006361">
    <property type="term" value="P:transcription initiation at RNA polymerase I promoter"/>
    <property type="evidence" value="ECO:0007669"/>
    <property type="project" value="EnsemblFungi"/>
</dbReference>
<evidence type="ECO:0000256" key="1">
    <source>
        <dbReference type="ARBA" id="ARBA00004604"/>
    </source>
</evidence>
<gene>
    <name evidence="6" type="primary">TDEL0C05890</name>
    <name evidence="6" type="ORF">TDEL_0C05890</name>
</gene>
<reference evidence="6 7" key="1">
    <citation type="journal article" date="2011" name="Proc. Natl. Acad. Sci. U.S.A.">
        <title>Evolutionary erosion of yeast sex chromosomes by mating-type switching accidents.</title>
        <authorList>
            <person name="Gordon J.L."/>
            <person name="Armisen D."/>
            <person name="Proux-Wera E."/>
            <person name="Oheigeartaigh S.S."/>
            <person name="Byrne K.P."/>
            <person name="Wolfe K.H."/>
        </authorList>
    </citation>
    <scope>NUCLEOTIDE SEQUENCE [LARGE SCALE GENOMIC DNA]</scope>
    <source>
        <strain evidence="7">ATCC 10662 / CBS 1146 / NBRC 0425 / NCYC 2629 / NRRL Y-866</strain>
    </source>
</reference>
<dbReference type="GO" id="GO:0005736">
    <property type="term" value="C:RNA polymerase I complex"/>
    <property type="evidence" value="ECO:0007669"/>
    <property type="project" value="EnsemblFungi"/>
</dbReference>
<keyword evidence="3" id="KW-0240">DNA-directed RNA polymerase</keyword>
<dbReference type="GO" id="GO:0006363">
    <property type="term" value="P:termination of RNA polymerase I transcription"/>
    <property type="evidence" value="ECO:0007669"/>
    <property type="project" value="EnsemblFungi"/>
</dbReference>
<evidence type="ECO:0008006" key="8">
    <source>
        <dbReference type="Google" id="ProtNLM"/>
    </source>
</evidence>
<dbReference type="eggNOG" id="KOG4183">
    <property type="taxonomic scope" value="Eukaryota"/>
</dbReference>
<evidence type="ECO:0000256" key="2">
    <source>
        <dbReference type="ARBA" id="ARBA00009430"/>
    </source>
</evidence>
<dbReference type="KEGG" id="tdl:TDEL_0C05890"/>
<dbReference type="STRING" id="1076872.G8ZSI6"/>
<evidence type="ECO:0000256" key="5">
    <source>
        <dbReference type="ARBA" id="ARBA00023242"/>
    </source>
</evidence>
<evidence type="ECO:0000313" key="7">
    <source>
        <dbReference type="Proteomes" id="UP000005627"/>
    </source>
</evidence>
<keyword evidence="4" id="KW-0804">Transcription</keyword>
<dbReference type="Proteomes" id="UP000005627">
    <property type="component" value="Chromosome 3"/>
</dbReference>
<evidence type="ECO:0000256" key="3">
    <source>
        <dbReference type="ARBA" id="ARBA00022478"/>
    </source>
</evidence>
<evidence type="ECO:0000313" key="6">
    <source>
        <dbReference type="EMBL" id="CCE91478.1"/>
    </source>
</evidence>
<protein>
    <recommendedName>
        <fullName evidence="8">DNA-directed RNA polymerase I subunit RPA49</fullName>
    </recommendedName>
</protein>
<dbReference type="GO" id="GO:0006362">
    <property type="term" value="P:transcription elongation by RNA polymerase I"/>
    <property type="evidence" value="ECO:0007669"/>
    <property type="project" value="EnsemblFungi"/>
</dbReference>
<comment type="similarity">
    <text evidence="2">Belongs to the eukaryotic RPA49/POLR1E RNA polymerase subunit family.</text>
</comment>
<dbReference type="GO" id="GO:0003899">
    <property type="term" value="F:DNA-directed RNA polymerase activity"/>
    <property type="evidence" value="ECO:0007669"/>
    <property type="project" value="EnsemblFungi"/>
</dbReference>
<dbReference type="OrthoDB" id="532500at2759"/>
<dbReference type="InterPro" id="IPR009668">
    <property type="entry name" value="RNA_pol-assoc_fac_A49-like"/>
</dbReference>
<dbReference type="EMBL" id="HE616744">
    <property type="protein sequence ID" value="CCE91478.1"/>
    <property type="molecule type" value="Genomic_DNA"/>
</dbReference>
<dbReference type="GeneID" id="11500813"/>
<dbReference type="InParanoid" id="G8ZSI6"/>